<evidence type="ECO:0000313" key="1">
    <source>
        <dbReference type="EMBL" id="KAK4415762.1"/>
    </source>
</evidence>
<sequence>MWVWSRRESPTSSQQARAWIHQHNLACRLLTLLDRVRIPIIQDALSKAEKRREVERQRYGFIAIGIHPFLAVFRTAPATAWVTGDRVRVRVSFTQGERERAI</sequence>
<name>A0AAE1XPM6_9LAMI</name>
<protein>
    <submittedName>
        <fullName evidence="1">Uncharacterized protein</fullName>
    </submittedName>
</protein>
<keyword evidence="2" id="KW-1185">Reference proteome</keyword>
<comment type="caution">
    <text evidence="1">The sequence shown here is derived from an EMBL/GenBank/DDBJ whole genome shotgun (WGS) entry which is preliminary data.</text>
</comment>
<dbReference type="EMBL" id="JACGWO010000011">
    <property type="protein sequence ID" value="KAK4415762.1"/>
    <property type="molecule type" value="Genomic_DNA"/>
</dbReference>
<reference evidence="1" key="1">
    <citation type="submission" date="2020-06" db="EMBL/GenBank/DDBJ databases">
        <authorList>
            <person name="Li T."/>
            <person name="Hu X."/>
            <person name="Zhang T."/>
            <person name="Song X."/>
            <person name="Zhang H."/>
            <person name="Dai N."/>
            <person name="Sheng W."/>
            <person name="Hou X."/>
            <person name="Wei L."/>
        </authorList>
    </citation>
    <scope>NUCLEOTIDE SEQUENCE</scope>
    <source>
        <strain evidence="1">3651</strain>
        <tissue evidence="1">Leaf</tissue>
    </source>
</reference>
<dbReference type="Proteomes" id="UP001293254">
    <property type="component" value="Unassembled WGS sequence"/>
</dbReference>
<dbReference type="AlphaFoldDB" id="A0AAE1XPM6"/>
<evidence type="ECO:0000313" key="2">
    <source>
        <dbReference type="Proteomes" id="UP001293254"/>
    </source>
</evidence>
<reference evidence="1" key="2">
    <citation type="journal article" date="2024" name="Plant">
        <title>Genomic evolution and insights into agronomic trait innovations of Sesamum species.</title>
        <authorList>
            <person name="Miao H."/>
            <person name="Wang L."/>
            <person name="Qu L."/>
            <person name="Liu H."/>
            <person name="Sun Y."/>
            <person name="Le M."/>
            <person name="Wang Q."/>
            <person name="Wei S."/>
            <person name="Zheng Y."/>
            <person name="Lin W."/>
            <person name="Duan Y."/>
            <person name="Cao H."/>
            <person name="Xiong S."/>
            <person name="Wang X."/>
            <person name="Wei L."/>
            <person name="Li C."/>
            <person name="Ma Q."/>
            <person name="Ju M."/>
            <person name="Zhao R."/>
            <person name="Li G."/>
            <person name="Mu C."/>
            <person name="Tian Q."/>
            <person name="Mei H."/>
            <person name="Zhang T."/>
            <person name="Gao T."/>
            <person name="Zhang H."/>
        </authorList>
    </citation>
    <scope>NUCLEOTIDE SEQUENCE</scope>
    <source>
        <strain evidence="1">3651</strain>
    </source>
</reference>
<accession>A0AAE1XPM6</accession>
<organism evidence="1 2">
    <name type="scientific">Sesamum alatum</name>
    <dbReference type="NCBI Taxonomy" id="300844"/>
    <lineage>
        <taxon>Eukaryota</taxon>
        <taxon>Viridiplantae</taxon>
        <taxon>Streptophyta</taxon>
        <taxon>Embryophyta</taxon>
        <taxon>Tracheophyta</taxon>
        <taxon>Spermatophyta</taxon>
        <taxon>Magnoliopsida</taxon>
        <taxon>eudicotyledons</taxon>
        <taxon>Gunneridae</taxon>
        <taxon>Pentapetalae</taxon>
        <taxon>asterids</taxon>
        <taxon>lamiids</taxon>
        <taxon>Lamiales</taxon>
        <taxon>Pedaliaceae</taxon>
        <taxon>Sesamum</taxon>
    </lineage>
</organism>
<gene>
    <name evidence="1" type="ORF">Salat_2683600</name>
</gene>
<proteinExistence type="predicted"/>